<dbReference type="Gene3D" id="1.25.40.10">
    <property type="entry name" value="Tetratricopeptide repeat domain"/>
    <property type="match status" value="2"/>
</dbReference>
<feature type="repeat" description="TPR" evidence="2">
    <location>
        <begin position="165"/>
        <end position="198"/>
    </location>
</feature>
<sequence length="308" mass="33278">MPMRPTLIALPAALLISSCGSNSELPPMVGSGASDNPRADALFAQAQTAEQNGKTKKAIGLYDELADEIPFASKAGEARFRQAQLLEQSGETLKAFDAYQDLLSQKQGSGLYKKALDRQTSLAFAAADGDIKNSFLGLRSSLSTDKVVGMLTDLAGNAPRSPLAARASFKIGDIYASQGEPSKAISAYRSVVVNYPSSPEAPEAQFRVGEILLKEAEEGNQDQANLARAKESFEDYLSQFPGHKRNGEARQLISSIGGRDIQNTYDIASFYEKKGNITSAKFYYQEVVRRAKSGELHDKAQARLNALN</sequence>
<dbReference type="PANTHER" id="PTHR37423:SF6">
    <property type="entry name" value="CELL DIVISION COORDINATOR CPOB"/>
    <property type="match status" value="1"/>
</dbReference>
<dbReference type="Proteomes" id="UP000658278">
    <property type="component" value="Unassembled WGS sequence"/>
</dbReference>
<dbReference type="AlphaFoldDB" id="A0A934RFR4"/>
<gene>
    <name evidence="5" type="ORF">JIN81_15070</name>
</gene>
<dbReference type="InterPro" id="IPR039565">
    <property type="entry name" value="BamD-like"/>
</dbReference>
<keyword evidence="6" id="KW-1185">Reference proteome</keyword>
<evidence type="ECO:0000313" key="5">
    <source>
        <dbReference type="EMBL" id="MBK1828354.1"/>
    </source>
</evidence>
<protein>
    <submittedName>
        <fullName evidence="5">Tetratricopeptide repeat protein</fullName>
    </submittedName>
</protein>
<dbReference type="Pfam" id="PF13432">
    <property type="entry name" value="TPR_16"/>
    <property type="match status" value="1"/>
</dbReference>
<dbReference type="InterPro" id="IPR019734">
    <property type="entry name" value="TPR_rpt"/>
</dbReference>
<feature type="signal peptide" evidence="3">
    <location>
        <begin position="1"/>
        <end position="23"/>
    </location>
</feature>
<evidence type="ECO:0000256" key="2">
    <source>
        <dbReference type="PROSITE-ProRule" id="PRU00339"/>
    </source>
</evidence>
<name>A0A934RFR4_9BACT</name>
<reference evidence="5" key="1">
    <citation type="submission" date="2021-01" db="EMBL/GenBank/DDBJ databases">
        <title>Modified the classification status of verrucomicrobia.</title>
        <authorList>
            <person name="Feng X."/>
        </authorList>
    </citation>
    <scope>NUCLEOTIDE SEQUENCE</scope>
    <source>
        <strain evidence="5">KCTC 22201</strain>
    </source>
</reference>
<keyword evidence="1 3" id="KW-0732">Signal</keyword>
<evidence type="ECO:0000313" key="6">
    <source>
        <dbReference type="Proteomes" id="UP000658278"/>
    </source>
</evidence>
<organism evidence="5 6">
    <name type="scientific">Haloferula rosea</name>
    <dbReference type="NCBI Taxonomy" id="490093"/>
    <lineage>
        <taxon>Bacteria</taxon>
        <taxon>Pseudomonadati</taxon>
        <taxon>Verrucomicrobiota</taxon>
        <taxon>Verrucomicrobiia</taxon>
        <taxon>Verrucomicrobiales</taxon>
        <taxon>Verrucomicrobiaceae</taxon>
        <taxon>Haloferula</taxon>
    </lineage>
</organism>
<dbReference type="InterPro" id="IPR011990">
    <property type="entry name" value="TPR-like_helical_dom_sf"/>
</dbReference>
<dbReference type="EMBL" id="JAENII010000013">
    <property type="protein sequence ID" value="MBK1828354.1"/>
    <property type="molecule type" value="Genomic_DNA"/>
</dbReference>
<feature type="domain" description="Outer membrane lipoprotein BamD-like" evidence="4">
    <location>
        <begin position="159"/>
        <end position="289"/>
    </location>
</feature>
<evidence type="ECO:0000259" key="4">
    <source>
        <dbReference type="Pfam" id="PF13525"/>
    </source>
</evidence>
<dbReference type="SUPFAM" id="SSF48452">
    <property type="entry name" value="TPR-like"/>
    <property type="match status" value="1"/>
</dbReference>
<keyword evidence="2" id="KW-0802">TPR repeat</keyword>
<dbReference type="PANTHER" id="PTHR37423">
    <property type="entry name" value="SOLUBLE LYTIC MUREIN TRANSGLYCOSYLASE-RELATED"/>
    <property type="match status" value="1"/>
</dbReference>
<evidence type="ECO:0000256" key="3">
    <source>
        <dbReference type="SAM" id="SignalP"/>
    </source>
</evidence>
<evidence type="ECO:0000256" key="1">
    <source>
        <dbReference type="ARBA" id="ARBA00022729"/>
    </source>
</evidence>
<proteinExistence type="predicted"/>
<dbReference type="PROSITE" id="PS51257">
    <property type="entry name" value="PROKAR_LIPOPROTEIN"/>
    <property type="match status" value="1"/>
</dbReference>
<comment type="caution">
    <text evidence="5">The sequence shown here is derived from an EMBL/GenBank/DDBJ whole genome shotgun (WGS) entry which is preliminary data.</text>
</comment>
<dbReference type="PROSITE" id="PS50005">
    <property type="entry name" value="TPR"/>
    <property type="match status" value="1"/>
</dbReference>
<dbReference type="Pfam" id="PF13525">
    <property type="entry name" value="YfiO"/>
    <property type="match status" value="1"/>
</dbReference>
<dbReference type="SMART" id="SM00028">
    <property type="entry name" value="TPR"/>
    <property type="match status" value="4"/>
</dbReference>
<accession>A0A934RFR4</accession>
<feature type="chain" id="PRO_5037665886" evidence="3">
    <location>
        <begin position="24"/>
        <end position="308"/>
    </location>
</feature>